<sequence>MNNYLKFLLLLVGVAVLGYAGHTLVLTKLDVQVYWEQTGYTLSGLYTFFGVASLLVVLLLCGVKYAMPTYVAFAFLAGFVLKALTGYLFIRHGFGLLENDFLEYNFLTVFFLFLFFDVYVAYVLVNQDTTTAEK</sequence>
<feature type="transmembrane region" description="Helical" evidence="1">
    <location>
        <begin position="70"/>
        <end position="90"/>
    </location>
</feature>
<dbReference type="RefSeq" id="WP_093367121.1">
    <property type="nucleotide sequence ID" value="NZ_FOZZ01000012.1"/>
</dbReference>
<accession>A0A1I6VBJ9</accession>
<reference evidence="2 3" key="1">
    <citation type="submission" date="2016-10" db="EMBL/GenBank/DDBJ databases">
        <authorList>
            <person name="de Groot N.N."/>
        </authorList>
    </citation>
    <scope>NUCLEOTIDE SEQUENCE [LARGE SCALE GENOMIC DNA]</scope>
    <source>
        <strain evidence="2 3">DSM 22789</strain>
    </source>
</reference>
<organism evidence="2 3">
    <name type="scientific">Sphingobacterium wenxiniae</name>
    <dbReference type="NCBI Taxonomy" id="683125"/>
    <lineage>
        <taxon>Bacteria</taxon>
        <taxon>Pseudomonadati</taxon>
        <taxon>Bacteroidota</taxon>
        <taxon>Sphingobacteriia</taxon>
        <taxon>Sphingobacteriales</taxon>
        <taxon>Sphingobacteriaceae</taxon>
        <taxon>Sphingobacterium</taxon>
    </lineage>
</organism>
<dbReference type="EMBL" id="FOZZ01000012">
    <property type="protein sequence ID" value="SFT11096.1"/>
    <property type="molecule type" value="Genomic_DNA"/>
</dbReference>
<protein>
    <submittedName>
        <fullName evidence="2">Uncharacterized protein</fullName>
    </submittedName>
</protein>
<gene>
    <name evidence="2" type="ORF">SAMN05660206_11289</name>
</gene>
<evidence type="ECO:0000313" key="2">
    <source>
        <dbReference type="EMBL" id="SFT11096.1"/>
    </source>
</evidence>
<feature type="transmembrane region" description="Helical" evidence="1">
    <location>
        <begin position="44"/>
        <end position="63"/>
    </location>
</feature>
<evidence type="ECO:0000256" key="1">
    <source>
        <dbReference type="SAM" id="Phobius"/>
    </source>
</evidence>
<keyword evidence="3" id="KW-1185">Reference proteome</keyword>
<feature type="transmembrane region" description="Helical" evidence="1">
    <location>
        <begin position="102"/>
        <end position="125"/>
    </location>
</feature>
<dbReference type="STRING" id="683125.SAMN05660206_11289"/>
<name>A0A1I6VBJ9_9SPHI</name>
<dbReference type="OrthoDB" id="1356182at2"/>
<dbReference type="Proteomes" id="UP000198785">
    <property type="component" value="Unassembled WGS sequence"/>
</dbReference>
<keyword evidence="1" id="KW-1133">Transmembrane helix</keyword>
<keyword evidence="1" id="KW-0812">Transmembrane</keyword>
<dbReference type="AlphaFoldDB" id="A0A1I6VBJ9"/>
<proteinExistence type="predicted"/>
<evidence type="ECO:0000313" key="3">
    <source>
        <dbReference type="Proteomes" id="UP000198785"/>
    </source>
</evidence>
<keyword evidence="1" id="KW-0472">Membrane</keyword>